<dbReference type="InterPro" id="IPR005331">
    <property type="entry name" value="Sulfotransferase"/>
</dbReference>
<dbReference type="SUPFAM" id="SSF52540">
    <property type="entry name" value="P-loop containing nucleoside triphosphate hydrolases"/>
    <property type="match status" value="1"/>
</dbReference>
<reference evidence="11" key="1">
    <citation type="submission" date="2021-10" db="EMBL/GenBank/DDBJ databases">
        <title>Tropical sea cucumber genome reveals ecological adaptation and Cuvierian tubules defense mechanism.</title>
        <authorList>
            <person name="Chen T."/>
        </authorList>
    </citation>
    <scope>NUCLEOTIDE SEQUENCE</scope>
    <source>
        <strain evidence="11">Nanhai2018</strain>
        <tissue evidence="11">Muscle</tissue>
    </source>
</reference>
<sequence length="356" mass="41540">MLDWRHGWILSMGSLKTLFVCLVVFTVFSLAFIMTALRNNSMARIFKHNDKGIYKLLHLKHSTIGNKENTNISAPVTSSLNVSSIHSNDSLWCRKKILKGLDYVVIYNAVPKTGSRTISSVARVLFNHHKRKGRSLFIPYTLYRDEPRLRLYYKKNSAGSTLMRGHSLYTPMLDRKYVYINMIRDPVERYISHLYYSWYGDSNNMNKKNETKKNNIDNCVKEGRCIPTGYLPFFCGFHPNCSNATDRWALEKSVTNLDNYLFVGLTEKMDDTIMVLQQLMPDLFKGLFREYKRKAASLKKSYSTIVKQPPSNKTIAKLKENMVLTYEFYDIVKERFSELKECLMQRNTRDQRVYPG</sequence>
<keyword evidence="7" id="KW-0333">Golgi apparatus</keyword>
<evidence type="ECO:0000256" key="1">
    <source>
        <dbReference type="ARBA" id="ARBA00004323"/>
    </source>
</evidence>
<evidence type="ECO:0000313" key="12">
    <source>
        <dbReference type="Proteomes" id="UP001152320"/>
    </source>
</evidence>
<dbReference type="PANTHER" id="PTHR12129:SF15">
    <property type="entry name" value="URONYL 2-SULFOTRANSFERASE"/>
    <property type="match status" value="1"/>
</dbReference>
<dbReference type="AlphaFoldDB" id="A0A9Q1C458"/>
<evidence type="ECO:0000256" key="2">
    <source>
        <dbReference type="ARBA" id="ARBA00010569"/>
    </source>
</evidence>
<comment type="similarity">
    <text evidence="2">Belongs to the sulfotransferase 3 family.</text>
</comment>
<keyword evidence="8 10" id="KW-0472">Membrane</keyword>
<comment type="subcellular location">
    <subcellularLocation>
        <location evidence="1">Golgi apparatus membrane</location>
        <topology evidence="1">Single-pass type II membrane protein</topology>
    </subcellularLocation>
</comment>
<keyword evidence="5" id="KW-0735">Signal-anchor</keyword>
<comment type="caution">
    <text evidence="11">The sequence shown here is derived from an EMBL/GenBank/DDBJ whole genome shotgun (WGS) entry which is preliminary data.</text>
</comment>
<evidence type="ECO:0000256" key="9">
    <source>
        <dbReference type="ARBA" id="ARBA00023180"/>
    </source>
</evidence>
<dbReference type="GO" id="GO:0008146">
    <property type="term" value="F:sulfotransferase activity"/>
    <property type="evidence" value="ECO:0007669"/>
    <property type="project" value="InterPro"/>
</dbReference>
<dbReference type="PANTHER" id="PTHR12129">
    <property type="entry name" value="HEPARAN SULFATE 2-O-SULFOTRANSFERASE"/>
    <property type="match status" value="1"/>
</dbReference>
<evidence type="ECO:0000256" key="4">
    <source>
        <dbReference type="ARBA" id="ARBA00022692"/>
    </source>
</evidence>
<keyword evidence="4 10" id="KW-0812">Transmembrane</keyword>
<evidence type="ECO:0000256" key="10">
    <source>
        <dbReference type="SAM" id="Phobius"/>
    </source>
</evidence>
<accession>A0A9Q1C458</accession>
<evidence type="ECO:0000256" key="6">
    <source>
        <dbReference type="ARBA" id="ARBA00022989"/>
    </source>
</evidence>
<evidence type="ECO:0000313" key="11">
    <source>
        <dbReference type="EMBL" id="KAJ8037824.1"/>
    </source>
</evidence>
<protein>
    <submittedName>
        <fullName evidence="11">Heparan sulfate 2-O-sulfotransferase 1</fullName>
    </submittedName>
</protein>
<dbReference type="Gene3D" id="3.40.50.300">
    <property type="entry name" value="P-loop containing nucleotide triphosphate hydrolases"/>
    <property type="match status" value="1"/>
</dbReference>
<keyword evidence="9" id="KW-0325">Glycoprotein</keyword>
<organism evidence="11 12">
    <name type="scientific">Holothuria leucospilota</name>
    <name type="common">Black long sea cucumber</name>
    <name type="synonym">Mertensiothuria leucospilota</name>
    <dbReference type="NCBI Taxonomy" id="206669"/>
    <lineage>
        <taxon>Eukaryota</taxon>
        <taxon>Metazoa</taxon>
        <taxon>Echinodermata</taxon>
        <taxon>Eleutherozoa</taxon>
        <taxon>Echinozoa</taxon>
        <taxon>Holothuroidea</taxon>
        <taxon>Aspidochirotacea</taxon>
        <taxon>Aspidochirotida</taxon>
        <taxon>Holothuriidae</taxon>
        <taxon>Holothuria</taxon>
    </lineage>
</organism>
<dbReference type="EMBL" id="JAIZAY010000008">
    <property type="protein sequence ID" value="KAJ8037824.1"/>
    <property type="molecule type" value="Genomic_DNA"/>
</dbReference>
<dbReference type="OrthoDB" id="10019582at2759"/>
<evidence type="ECO:0000256" key="3">
    <source>
        <dbReference type="ARBA" id="ARBA00022679"/>
    </source>
</evidence>
<dbReference type="InterPro" id="IPR007734">
    <property type="entry name" value="Heparan_SO4_2-O-STrfase"/>
</dbReference>
<dbReference type="InterPro" id="IPR027417">
    <property type="entry name" value="P-loop_NTPase"/>
</dbReference>
<dbReference type="GO" id="GO:0000139">
    <property type="term" value="C:Golgi membrane"/>
    <property type="evidence" value="ECO:0007669"/>
    <property type="project" value="UniProtKB-SubCell"/>
</dbReference>
<evidence type="ECO:0000256" key="8">
    <source>
        <dbReference type="ARBA" id="ARBA00023136"/>
    </source>
</evidence>
<dbReference type="Pfam" id="PF03567">
    <property type="entry name" value="Sulfotransfer_2"/>
    <property type="match status" value="1"/>
</dbReference>
<name>A0A9Q1C458_HOLLE</name>
<gene>
    <name evidence="11" type="ORF">HOLleu_18741</name>
</gene>
<feature type="transmembrane region" description="Helical" evidence="10">
    <location>
        <begin position="17"/>
        <end position="37"/>
    </location>
</feature>
<keyword evidence="12" id="KW-1185">Reference proteome</keyword>
<proteinExistence type="inferred from homology"/>
<evidence type="ECO:0000256" key="7">
    <source>
        <dbReference type="ARBA" id="ARBA00023034"/>
    </source>
</evidence>
<keyword evidence="6 10" id="KW-1133">Transmembrane helix</keyword>
<dbReference type="Proteomes" id="UP001152320">
    <property type="component" value="Chromosome 8"/>
</dbReference>
<evidence type="ECO:0000256" key="5">
    <source>
        <dbReference type="ARBA" id="ARBA00022968"/>
    </source>
</evidence>
<keyword evidence="3" id="KW-0808">Transferase</keyword>